<dbReference type="Gene3D" id="3.40.50.1000">
    <property type="entry name" value="HAD superfamily/HAD-like"/>
    <property type="match status" value="1"/>
</dbReference>
<keyword evidence="5" id="KW-1185">Reference proteome</keyword>
<keyword evidence="2 4" id="KW-0378">Hydrolase</keyword>
<dbReference type="PANTHER" id="PTHR46470">
    <property type="entry name" value="N-ACYLNEURAMINATE-9-PHOSPHATASE"/>
    <property type="match status" value="1"/>
</dbReference>
<dbReference type="EMBL" id="JAAXPG010000024">
    <property type="protein sequence ID" value="NKZ00511.1"/>
    <property type="molecule type" value="Genomic_DNA"/>
</dbReference>
<dbReference type="GO" id="GO:0016787">
    <property type="term" value="F:hydrolase activity"/>
    <property type="evidence" value="ECO:0007669"/>
    <property type="project" value="UniProtKB-KW"/>
</dbReference>
<dbReference type="SFLD" id="SFLDG01129">
    <property type="entry name" value="C1.5:_HAD__Beta-PGM__Phosphata"/>
    <property type="match status" value="1"/>
</dbReference>
<dbReference type="NCBIfam" id="TIGR01509">
    <property type="entry name" value="HAD-SF-IA-v3"/>
    <property type="match status" value="1"/>
</dbReference>
<reference evidence="4 5" key="1">
    <citation type="submission" date="2020-04" db="EMBL/GenBank/DDBJ databases">
        <title>MicrobeNet Type strains.</title>
        <authorList>
            <person name="Nicholson A.C."/>
        </authorList>
    </citation>
    <scope>NUCLEOTIDE SEQUENCE [LARGE SCALE GENOMIC DNA]</scope>
    <source>
        <strain evidence="4 5">ATCC 23612</strain>
    </source>
</reference>
<evidence type="ECO:0000313" key="5">
    <source>
        <dbReference type="Proteomes" id="UP000553209"/>
    </source>
</evidence>
<dbReference type="AlphaFoldDB" id="A0A7X6RS01"/>
<evidence type="ECO:0000256" key="2">
    <source>
        <dbReference type="ARBA" id="ARBA00022801"/>
    </source>
</evidence>
<dbReference type="InterPro" id="IPR006439">
    <property type="entry name" value="HAD-SF_hydro_IA"/>
</dbReference>
<protein>
    <submittedName>
        <fullName evidence="4">HAD family hydrolase</fullName>
    </submittedName>
</protein>
<dbReference type="RefSeq" id="WP_061079236.1">
    <property type="nucleotide sequence ID" value="NZ_JAAXPG010000024.1"/>
</dbReference>
<dbReference type="SUPFAM" id="SSF56784">
    <property type="entry name" value="HAD-like"/>
    <property type="match status" value="1"/>
</dbReference>
<evidence type="ECO:0000256" key="1">
    <source>
        <dbReference type="ARBA" id="ARBA00001946"/>
    </source>
</evidence>
<comment type="caution">
    <text evidence="4">The sequence shown here is derived from an EMBL/GenBank/DDBJ whole genome shotgun (WGS) entry which is preliminary data.</text>
</comment>
<sequence>MISDFSAIRAISFDGDETLWDFRTAMRRALDDAVALLDGRGLAHEAGRVSADWLAALRDEVAREPGFARAAMEEIRFESFVRAVRRCGSDDPALVTEVHDRYMATRFGAMALYAETADVLEELRTRYPCVLVTNGNSDPERLGVGGCFAHRVVAAECGLRKPDPRIYSHTAELLGLPTASVLHVGDHPEEDVVAAARAGMRTVHVNRTGRPLPPGVRADAEITALTGLVKLLPR</sequence>
<dbReference type="SFLD" id="SFLDS00003">
    <property type="entry name" value="Haloacid_Dehalogenase"/>
    <property type="match status" value="1"/>
</dbReference>
<organism evidence="4 5">
    <name type="scientific">Nocardiopsis alborubida</name>
    <dbReference type="NCBI Taxonomy" id="146802"/>
    <lineage>
        <taxon>Bacteria</taxon>
        <taxon>Bacillati</taxon>
        <taxon>Actinomycetota</taxon>
        <taxon>Actinomycetes</taxon>
        <taxon>Streptosporangiales</taxon>
        <taxon>Nocardiopsidaceae</taxon>
        <taxon>Nocardiopsis</taxon>
    </lineage>
</organism>
<evidence type="ECO:0000256" key="3">
    <source>
        <dbReference type="ARBA" id="ARBA00022842"/>
    </source>
</evidence>
<keyword evidence="3" id="KW-0460">Magnesium</keyword>
<dbReference type="NCBIfam" id="TIGR01549">
    <property type="entry name" value="HAD-SF-IA-v1"/>
    <property type="match status" value="1"/>
</dbReference>
<dbReference type="Gene3D" id="1.20.120.1600">
    <property type="match status" value="1"/>
</dbReference>
<comment type="cofactor">
    <cofactor evidence="1">
        <name>Mg(2+)</name>
        <dbReference type="ChEBI" id="CHEBI:18420"/>
    </cofactor>
</comment>
<accession>A0A7X6RS01</accession>
<dbReference type="InterPro" id="IPR051400">
    <property type="entry name" value="HAD-like_hydrolase"/>
</dbReference>
<name>A0A7X6RS01_9ACTN</name>
<dbReference type="PANTHER" id="PTHR46470:SF4">
    <property type="entry name" value="5-AMINO-6-(5-PHOSPHO-D-RIBITYLAMINO)URACIL PHOSPHATASE YIGB"/>
    <property type="match status" value="1"/>
</dbReference>
<dbReference type="Pfam" id="PF00702">
    <property type="entry name" value="Hydrolase"/>
    <property type="match status" value="1"/>
</dbReference>
<dbReference type="InterPro" id="IPR036412">
    <property type="entry name" value="HAD-like_sf"/>
</dbReference>
<dbReference type="Proteomes" id="UP000553209">
    <property type="component" value="Unassembled WGS sequence"/>
</dbReference>
<gene>
    <name evidence="4" type="ORF">HGB44_22985</name>
</gene>
<dbReference type="InterPro" id="IPR023214">
    <property type="entry name" value="HAD_sf"/>
</dbReference>
<proteinExistence type="predicted"/>
<evidence type="ECO:0000313" key="4">
    <source>
        <dbReference type="EMBL" id="NKZ00511.1"/>
    </source>
</evidence>
<dbReference type="GO" id="GO:0009231">
    <property type="term" value="P:riboflavin biosynthetic process"/>
    <property type="evidence" value="ECO:0007669"/>
    <property type="project" value="TreeGrafter"/>
</dbReference>